<reference evidence="2" key="1">
    <citation type="journal article" date="2019" name="Int. J. Syst. Evol. Microbiol.">
        <title>The Global Catalogue of Microorganisms (GCM) 10K type strain sequencing project: providing services to taxonomists for standard genome sequencing and annotation.</title>
        <authorList>
            <consortium name="The Broad Institute Genomics Platform"/>
            <consortium name="The Broad Institute Genome Sequencing Center for Infectious Disease"/>
            <person name="Wu L."/>
            <person name="Ma J."/>
        </authorList>
    </citation>
    <scope>NUCLEOTIDE SEQUENCE [LARGE SCALE GENOMIC DNA]</scope>
    <source>
        <strain evidence="2">CCUG 73951</strain>
    </source>
</reference>
<evidence type="ECO:0000313" key="2">
    <source>
        <dbReference type="Proteomes" id="UP001596494"/>
    </source>
</evidence>
<accession>A0ABW2K404</accession>
<keyword evidence="2" id="KW-1185">Reference proteome</keyword>
<organism evidence="1 2">
    <name type="scientific">Halobacillus campisalis</name>
    <dbReference type="NCBI Taxonomy" id="435909"/>
    <lineage>
        <taxon>Bacteria</taxon>
        <taxon>Bacillati</taxon>
        <taxon>Bacillota</taxon>
        <taxon>Bacilli</taxon>
        <taxon>Bacillales</taxon>
        <taxon>Bacillaceae</taxon>
        <taxon>Halobacillus</taxon>
    </lineage>
</organism>
<comment type="caution">
    <text evidence="1">The sequence shown here is derived from an EMBL/GenBank/DDBJ whole genome shotgun (WGS) entry which is preliminary data.</text>
</comment>
<dbReference type="RefSeq" id="WP_390216735.1">
    <property type="nucleotide sequence ID" value="NZ_JBHTBY010000009.1"/>
</dbReference>
<sequence>MGTTIVPYTLFLQSSVVQERFKGEEELKDSRFDVVTTISIRYHLRGYHHYGCCRFPFRH</sequence>
<dbReference type="Proteomes" id="UP001596494">
    <property type="component" value="Unassembled WGS sequence"/>
</dbReference>
<proteinExistence type="predicted"/>
<name>A0ABW2K404_9BACI</name>
<evidence type="ECO:0000313" key="1">
    <source>
        <dbReference type="EMBL" id="MFC7321474.1"/>
    </source>
</evidence>
<protein>
    <submittedName>
        <fullName evidence="1">Uncharacterized protein</fullName>
    </submittedName>
</protein>
<gene>
    <name evidence="1" type="ORF">ACFQMN_11330</name>
</gene>
<dbReference type="EMBL" id="JBHTBY010000009">
    <property type="protein sequence ID" value="MFC7321474.1"/>
    <property type="molecule type" value="Genomic_DNA"/>
</dbReference>